<dbReference type="AlphaFoldDB" id="A0A7J9KQW2"/>
<sequence length="46" mass="4916">MSTFHSVVCAIDVELLDLQVHLVVVEGLVVVGGVVVLLILEVMAEQ</sequence>
<keyword evidence="1" id="KW-0472">Membrane</keyword>
<gene>
    <name evidence="2" type="ORF">Goshw_004718</name>
</gene>
<reference evidence="2 3" key="1">
    <citation type="journal article" date="2019" name="Genome Biol. Evol.">
        <title>Insights into the evolution of the New World diploid cottons (Gossypium, subgenus Houzingenia) based on genome sequencing.</title>
        <authorList>
            <person name="Grover C.E."/>
            <person name="Arick M.A. 2nd"/>
            <person name="Thrash A."/>
            <person name="Conover J.L."/>
            <person name="Sanders W.S."/>
            <person name="Peterson D.G."/>
            <person name="Frelichowski J.E."/>
            <person name="Scheffler J.A."/>
            <person name="Scheffler B.E."/>
            <person name="Wendel J.F."/>
        </authorList>
    </citation>
    <scope>NUCLEOTIDE SEQUENCE [LARGE SCALE GENOMIC DNA]</scope>
    <source>
        <strain evidence="2">1</strain>
        <tissue evidence="2">Leaf</tissue>
    </source>
</reference>
<organism evidence="2 3">
    <name type="scientific">Gossypium schwendimanii</name>
    <name type="common">Cotton</name>
    <dbReference type="NCBI Taxonomy" id="34291"/>
    <lineage>
        <taxon>Eukaryota</taxon>
        <taxon>Viridiplantae</taxon>
        <taxon>Streptophyta</taxon>
        <taxon>Embryophyta</taxon>
        <taxon>Tracheophyta</taxon>
        <taxon>Spermatophyta</taxon>
        <taxon>Magnoliopsida</taxon>
        <taxon>eudicotyledons</taxon>
        <taxon>Gunneridae</taxon>
        <taxon>Pentapetalae</taxon>
        <taxon>rosids</taxon>
        <taxon>malvids</taxon>
        <taxon>Malvales</taxon>
        <taxon>Malvaceae</taxon>
        <taxon>Malvoideae</taxon>
        <taxon>Gossypium</taxon>
    </lineage>
</organism>
<keyword evidence="3" id="KW-1185">Reference proteome</keyword>
<protein>
    <submittedName>
        <fullName evidence="2">Uncharacterized protein</fullName>
    </submittedName>
</protein>
<keyword evidence="1" id="KW-1133">Transmembrane helix</keyword>
<keyword evidence="1" id="KW-0812">Transmembrane</keyword>
<dbReference type="OrthoDB" id="76445at2759"/>
<evidence type="ECO:0000313" key="2">
    <source>
        <dbReference type="EMBL" id="MBA0848619.1"/>
    </source>
</evidence>
<comment type="caution">
    <text evidence="2">The sequence shown here is derived from an EMBL/GenBank/DDBJ whole genome shotgun (WGS) entry which is preliminary data.</text>
</comment>
<accession>A0A7J9KQW2</accession>
<proteinExistence type="predicted"/>
<evidence type="ECO:0000313" key="3">
    <source>
        <dbReference type="Proteomes" id="UP000593576"/>
    </source>
</evidence>
<feature type="transmembrane region" description="Helical" evidence="1">
    <location>
        <begin position="20"/>
        <end position="40"/>
    </location>
</feature>
<evidence type="ECO:0000256" key="1">
    <source>
        <dbReference type="SAM" id="Phobius"/>
    </source>
</evidence>
<dbReference type="EMBL" id="JABFAF010000002">
    <property type="protein sequence ID" value="MBA0848619.1"/>
    <property type="molecule type" value="Genomic_DNA"/>
</dbReference>
<dbReference type="Proteomes" id="UP000593576">
    <property type="component" value="Unassembled WGS sequence"/>
</dbReference>
<name>A0A7J9KQW2_GOSSC</name>